<accession>A0AAD5TEM7</accession>
<evidence type="ECO:0000313" key="3">
    <source>
        <dbReference type="Proteomes" id="UP001212152"/>
    </source>
</evidence>
<keyword evidence="3" id="KW-1185">Reference proteome</keyword>
<dbReference type="EMBL" id="JADGJQ010000066">
    <property type="protein sequence ID" value="KAJ3174014.1"/>
    <property type="molecule type" value="Genomic_DNA"/>
</dbReference>
<dbReference type="Gene3D" id="2.60.40.640">
    <property type="match status" value="1"/>
</dbReference>
<dbReference type="InterPro" id="IPR014752">
    <property type="entry name" value="Arrestin-like_C"/>
</dbReference>
<evidence type="ECO:0008006" key="4">
    <source>
        <dbReference type="Google" id="ProtNLM"/>
    </source>
</evidence>
<comment type="caution">
    <text evidence="2">The sequence shown here is derived from an EMBL/GenBank/DDBJ whole genome shotgun (WGS) entry which is preliminary data.</text>
</comment>
<protein>
    <recommendedName>
        <fullName evidence="4">Arrestin-like N-terminal domain-containing protein</fullName>
    </recommendedName>
</protein>
<organism evidence="2 3">
    <name type="scientific">Geranomyces variabilis</name>
    <dbReference type="NCBI Taxonomy" id="109894"/>
    <lineage>
        <taxon>Eukaryota</taxon>
        <taxon>Fungi</taxon>
        <taxon>Fungi incertae sedis</taxon>
        <taxon>Chytridiomycota</taxon>
        <taxon>Chytridiomycota incertae sedis</taxon>
        <taxon>Chytridiomycetes</taxon>
        <taxon>Spizellomycetales</taxon>
        <taxon>Powellomycetaceae</taxon>
        <taxon>Geranomyces</taxon>
    </lineage>
</organism>
<sequence>MAPTHRHCTPQLAIQIDAPHALRAGDTICGKVLRAAHIVAPAAVVTLTLHGRAKVKIKETGENNPTYRSEWILFKPIRGTLYEGPIHVPIEGPPREWTFAVSIPEHVSPATVTPGSSGNKQDRSYLSLSPQNVAQQPLPPTFHFDNNSGFLVGWAEGYVEYWLEAALRSKGNIQGYSSHQATLPITLLAQPPPTPVCDFGMQVLSRTRGQAIPVIFKSPAFLEPQPKSGFQFRKLFQLTPTPQLHVTAIINVPSVIQLEHTRPVPILMRLEICREYTHESLGSNPPPVILGLSHTDHATHTTRLDINKLQPNIQIIVPYAPEELNLADHIPFTLRSRDILALTDPPAAHRFAPSEVLTVYPDFTTYNIRHTHRADWTFAFAAGGKTVQLSVEMPLTILPPSGATSNAPPPRNGATVGESSLVGGKDEGEPPAYARAAEGEPAPLYAGGPSQIVVDPPK</sequence>
<dbReference type="AlphaFoldDB" id="A0AAD5TEM7"/>
<gene>
    <name evidence="2" type="ORF">HDU87_007229</name>
</gene>
<evidence type="ECO:0000256" key="1">
    <source>
        <dbReference type="SAM" id="MobiDB-lite"/>
    </source>
</evidence>
<proteinExistence type="predicted"/>
<dbReference type="Proteomes" id="UP001212152">
    <property type="component" value="Unassembled WGS sequence"/>
</dbReference>
<feature type="region of interest" description="Disordered" evidence="1">
    <location>
        <begin position="400"/>
        <end position="458"/>
    </location>
</feature>
<name>A0AAD5TEM7_9FUNG</name>
<evidence type="ECO:0000313" key="2">
    <source>
        <dbReference type="EMBL" id="KAJ3174014.1"/>
    </source>
</evidence>
<reference evidence="2" key="1">
    <citation type="submission" date="2020-05" db="EMBL/GenBank/DDBJ databases">
        <title>Phylogenomic resolution of chytrid fungi.</title>
        <authorList>
            <person name="Stajich J.E."/>
            <person name="Amses K."/>
            <person name="Simmons R."/>
            <person name="Seto K."/>
            <person name="Myers J."/>
            <person name="Bonds A."/>
            <person name="Quandt C.A."/>
            <person name="Barry K."/>
            <person name="Liu P."/>
            <person name="Grigoriev I."/>
            <person name="Longcore J.E."/>
            <person name="James T.Y."/>
        </authorList>
    </citation>
    <scope>NUCLEOTIDE SEQUENCE</scope>
    <source>
        <strain evidence="2">JEL0379</strain>
    </source>
</reference>